<evidence type="ECO:0000256" key="1">
    <source>
        <dbReference type="ARBA" id="ARBA00006484"/>
    </source>
</evidence>
<dbReference type="PANTHER" id="PTHR43976">
    <property type="entry name" value="SHORT CHAIN DEHYDROGENASE"/>
    <property type="match status" value="1"/>
</dbReference>
<evidence type="ECO:0000313" key="5">
    <source>
        <dbReference type="Proteomes" id="UP001161017"/>
    </source>
</evidence>
<proteinExistence type="inferred from homology"/>
<keyword evidence="5" id="KW-1185">Reference proteome</keyword>
<dbReference type="CDD" id="cd05374">
    <property type="entry name" value="17beta-HSD-like_SDR_c"/>
    <property type="match status" value="1"/>
</dbReference>
<dbReference type="EMBL" id="JAPUFD010000010">
    <property type="protein sequence ID" value="MDI1489700.1"/>
    <property type="molecule type" value="Genomic_DNA"/>
</dbReference>
<evidence type="ECO:0000256" key="3">
    <source>
        <dbReference type="RuleBase" id="RU000363"/>
    </source>
</evidence>
<protein>
    <submittedName>
        <fullName evidence="4">Secondary metabolism biosynthetic enzyme</fullName>
    </submittedName>
</protein>
<organism evidence="4 5">
    <name type="scientific">Ramalina farinacea</name>
    <dbReference type="NCBI Taxonomy" id="258253"/>
    <lineage>
        <taxon>Eukaryota</taxon>
        <taxon>Fungi</taxon>
        <taxon>Dikarya</taxon>
        <taxon>Ascomycota</taxon>
        <taxon>Pezizomycotina</taxon>
        <taxon>Lecanoromycetes</taxon>
        <taxon>OSLEUM clade</taxon>
        <taxon>Lecanoromycetidae</taxon>
        <taxon>Lecanorales</taxon>
        <taxon>Lecanorineae</taxon>
        <taxon>Ramalinaceae</taxon>
        <taxon>Ramalina</taxon>
    </lineage>
</organism>
<dbReference type="SUPFAM" id="SSF51735">
    <property type="entry name" value="NAD(P)-binding Rossmann-fold domains"/>
    <property type="match status" value="1"/>
</dbReference>
<dbReference type="InterPro" id="IPR002347">
    <property type="entry name" value="SDR_fam"/>
</dbReference>
<dbReference type="InterPro" id="IPR051911">
    <property type="entry name" value="SDR_oxidoreductase"/>
</dbReference>
<keyword evidence="2" id="KW-0560">Oxidoreductase</keyword>
<name>A0AA43QNH8_9LECA</name>
<dbReference type="AlphaFoldDB" id="A0AA43QNH8"/>
<gene>
    <name evidence="4" type="ORF">OHK93_000898</name>
</gene>
<comment type="similarity">
    <text evidence="1 3">Belongs to the short-chain dehydrogenases/reductases (SDR) family.</text>
</comment>
<dbReference type="PANTHER" id="PTHR43976:SF16">
    <property type="entry name" value="SHORT-CHAIN DEHYDROGENASE_REDUCTASE FAMILY PROTEIN"/>
    <property type="match status" value="1"/>
</dbReference>
<reference evidence="4" key="1">
    <citation type="journal article" date="2023" name="Genome Biol. Evol.">
        <title>First Whole Genome Sequence and Flow Cytometry Genome Size Data for the Lichen-Forming Fungus Ramalina farinacea (Ascomycota).</title>
        <authorList>
            <person name="Llewellyn T."/>
            <person name="Mian S."/>
            <person name="Hill R."/>
            <person name="Leitch I.J."/>
            <person name="Gaya E."/>
        </authorList>
    </citation>
    <scope>NUCLEOTIDE SEQUENCE</scope>
    <source>
        <strain evidence="4">LIQ254RAFAR</strain>
    </source>
</reference>
<dbReference type="Gene3D" id="3.40.50.720">
    <property type="entry name" value="NAD(P)-binding Rossmann-like Domain"/>
    <property type="match status" value="1"/>
</dbReference>
<dbReference type="GO" id="GO:0016491">
    <property type="term" value="F:oxidoreductase activity"/>
    <property type="evidence" value="ECO:0007669"/>
    <property type="project" value="UniProtKB-KW"/>
</dbReference>
<dbReference type="InterPro" id="IPR036291">
    <property type="entry name" value="NAD(P)-bd_dom_sf"/>
</dbReference>
<dbReference type="Pfam" id="PF00106">
    <property type="entry name" value="adh_short"/>
    <property type="match status" value="1"/>
</dbReference>
<sequence>MPGLVWFITGCATGFGEKLVHDVLGRGDKVIATARNASARLQTQKEAGAAILELDVTGTQKTLDDVVNQALKIYGKIDVLVNNAGYLEAGFLEEVGEERMRNVFSTNFFGAINLSRAVLPHFRERKTGTLIFMSSYTVWEGQPTPGAYVASKGALESAVLCLEKEVAPFGIKTCTVISGLFRTEIFGPRNMKYGAREIPAYAEGNKWSDSLVTQMYEHSPGDPAAGAARIVDAVKSEGTAKGKEVPSFLILGQEALDAIRARCKAMLKICDEGESVAQSTATGAIPADQAETKSE</sequence>
<dbReference type="PRINTS" id="PR00081">
    <property type="entry name" value="GDHRDH"/>
</dbReference>
<evidence type="ECO:0000313" key="4">
    <source>
        <dbReference type="EMBL" id="MDI1489700.1"/>
    </source>
</evidence>
<dbReference type="Proteomes" id="UP001161017">
    <property type="component" value="Unassembled WGS sequence"/>
</dbReference>
<dbReference type="PRINTS" id="PR00080">
    <property type="entry name" value="SDRFAMILY"/>
</dbReference>
<accession>A0AA43QNH8</accession>
<comment type="caution">
    <text evidence="4">The sequence shown here is derived from an EMBL/GenBank/DDBJ whole genome shotgun (WGS) entry which is preliminary data.</text>
</comment>
<evidence type="ECO:0000256" key="2">
    <source>
        <dbReference type="ARBA" id="ARBA00023002"/>
    </source>
</evidence>